<dbReference type="InterPro" id="IPR049625">
    <property type="entry name" value="Glyco_transf_61_cat"/>
</dbReference>
<evidence type="ECO:0000256" key="1">
    <source>
        <dbReference type="ARBA" id="ARBA00022676"/>
    </source>
</evidence>
<evidence type="ECO:0000256" key="2">
    <source>
        <dbReference type="ARBA" id="ARBA00022679"/>
    </source>
</evidence>
<dbReference type="AlphaFoldDB" id="A0A2N5M0C5"/>
<keyword evidence="3" id="KW-0325">Glycoprotein</keyword>
<evidence type="ECO:0000313" key="6">
    <source>
        <dbReference type="Proteomes" id="UP000234748"/>
    </source>
</evidence>
<keyword evidence="1" id="KW-0328">Glycosyltransferase</keyword>
<feature type="domain" description="Glycosyltransferase 61 catalytic" evidence="4">
    <location>
        <begin position="130"/>
        <end position="298"/>
    </location>
</feature>
<evidence type="ECO:0000259" key="4">
    <source>
        <dbReference type="Pfam" id="PF04577"/>
    </source>
</evidence>
<gene>
    <name evidence="5" type="ORF">CUU66_22070</name>
</gene>
<dbReference type="OrthoDB" id="182122at2"/>
<sequence length="369" mass="42506">MILLSDRLPPENIYKNLKHWNTHNGSANDTLYKIHPSISYSKTYKKPIKHRGCRYPNRVKGGYLTVIPNGRIWGRNGAIITPDNKLIWEVSSEFVKTPWEHSIFKQETLPPVTEYYDLAADLTHRLSHNYYHWMFEVIPRFHLIETCFTHIDKFIVTLPEKILPFQEETLAAIGIPLPHLVKTHDQFHIKAEKLVVPSQPSMATKWASNYLRAKFLSENNIDNTNKNRIYIRRTHYRRVLNEEELITVLKEYGFIPVELETMSVSDQVNLFSGAECIIAPHGAGLTNIVFCDPGTKIIEIFPPAYVRAYYSIISSFGNLDYHYIIGTPGGRDDICDEILLNNDWNGYENVTVNINTFEKALLKAGIDKG</sequence>
<protein>
    <submittedName>
        <fullName evidence="5">Capsular biosynthesis protein</fullName>
    </submittedName>
</protein>
<evidence type="ECO:0000256" key="3">
    <source>
        <dbReference type="ARBA" id="ARBA00023180"/>
    </source>
</evidence>
<comment type="caution">
    <text evidence="5">The sequence shown here is derived from an EMBL/GenBank/DDBJ whole genome shotgun (WGS) entry which is preliminary data.</text>
</comment>
<dbReference type="GO" id="GO:0016757">
    <property type="term" value="F:glycosyltransferase activity"/>
    <property type="evidence" value="ECO:0007669"/>
    <property type="project" value="UniProtKB-KW"/>
</dbReference>
<accession>A0A2N5M0C5</accession>
<name>A0A2N5M0C5_9BACI</name>
<reference evidence="5 6" key="1">
    <citation type="submission" date="2017-11" db="EMBL/GenBank/DDBJ databases">
        <title>Comparitive Functional Genomics of Dry Heat Resistant strains isolated from the Viking Spacecraft.</title>
        <authorList>
            <person name="Seuylemezian A."/>
            <person name="Cooper K."/>
            <person name="Vaishampayan P."/>
        </authorList>
    </citation>
    <scope>NUCLEOTIDE SEQUENCE [LARGE SCALE GENOMIC DNA]</scope>
    <source>
        <strain evidence="5 6">V1-29</strain>
    </source>
</reference>
<dbReference type="PANTHER" id="PTHR20961">
    <property type="entry name" value="GLYCOSYLTRANSFERASE"/>
    <property type="match status" value="1"/>
</dbReference>
<dbReference type="Proteomes" id="UP000234748">
    <property type="component" value="Unassembled WGS sequence"/>
</dbReference>
<dbReference type="Pfam" id="PF04577">
    <property type="entry name" value="Glyco_transf_61"/>
    <property type="match status" value="1"/>
</dbReference>
<organism evidence="5 6">
    <name type="scientific">Peribacillus deserti</name>
    <dbReference type="NCBI Taxonomy" id="673318"/>
    <lineage>
        <taxon>Bacteria</taxon>
        <taxon>Bacillati</taxon>
        <taxon>Bacillota</taxon>
        <taxon>Bacilli</taxon>
        <taxon>Bacillales</taxon>
        <taxon>Bacillaceae</taxon>
        <taxon>Peribacillus</taxon>
    </lineage>
</organism>
<keyword evidence="2" id="KW-0808">Transferase</keyword>
<dbReference type="InterPro" id="IPR007657">
    <property type="entry name" value="Glycosyltransferase_61"/>
</dbReference>
<evidence type="ECO:0000313" key="5">
    <source>
        <dbReference type="EMBL" id="PLT27801.1"/>
    </source>
</evidence>
<proteinExistence type="predicted"/>
<dbReference type="EMBL" id="PGUY01000078">
    <property type="protein sequence ID" value="PLT27801.1"/>
    <property type="molecule type" value="Genomic_DNA"/>
</dbReference>
<keyword evidence="6" id="KW-1185">Reference proteome</keyword>